<dbReference type="RefSeq" id="WP_249352834.1">
    <property type="nucleotide sequence ID" value="NZ_JANIAM010000016.1"/>
</dbReference>
<gene>
    <name evidence="1" type="ORF">NP554_19270</name>
</gene>
<comment type="caution">
    <text evidence="1">The sequence shown here is derived from an EMBL/GenBank/DDBJ whole genome shotgun (WGS) entry which is preliminary data.</text>
</comment>
<sequence length="243" mass="27282">MSHQNSYMCYGFRSTTSSSRIGFNGEHQDQLTGFYFLGNGYRAYCPDFCRFVSPDKLSPFQSGGLNSYAYVLGDPINNTDPTGRTALKKLYQSGGTKAVGQYKSYNWYVTDAGEGNPVTLNVMMLDRKARPKLTEFIKDVNELVSTTKKQLPLTLVNFLVDRQAINKTELAQNMLKQLAVRHEVSVIHYAPAPSNALSGLNDQRVFGDTTNMQAELYNPFSQSSHIIQSNSDLRKMTEARKRS</sequence>
<evidence type="ECO:0000313" key="2">
    <source>
        <dbReference type="Proteomes" id="UP001150728"/>
    </source>
</evidence>
<dbReference type="Proteomes" id="UP001150728">
    <property type="component" value="Unassembled WGS sequence"/>
</dbReference>
<reference evidence="1" key="1">
    <citation type="submission" date="2022-07" db="EMBL/GenBank/DDBJ databases">
        <title>Multi-strain Analysis of Pseudomonas putida Reveals Metabolic and Genetic Diversity.</title>
        <authorList>
            <person name="Monk J.M."/>
        </authorList>
    </citation>
    <scope>NUCLEOTIDE SEQUENCE</scope>
    <source>
        <strain evidence="1">17633</strain>
    </source>
</reference>
<proteinExistence type="predicted"/>
<dbReference type="NCBIfam" id="TIGR03696">
    <property type="entry name" value="Rhs_assc_core"/>
    <property type="match status" value="1"/>
</dbReference>
<evidence type="ECO:0000313" key="1">
    <source>
        <dbReference type="EMBL" id="MDD2113922.1"/>
    </source>
</evidence>
<dbReference type="EMBL" id="JANIAM010000016">
    <property type="protein sequence ID" value="MDD2113922.1"/>
    <property type="molecule type" value="Genomic_DNA"/>
</dbReference>
<dbReference type="InterPro" id="IPR022385">
    <property type="entry name" value="Rhs_assc_core"/>
</dbReference>
<accession>A0A9X4DF60</accession>
<dbReference type="AlphaFoldDB" id="A0A9X4DF60"/>
<name>A0A9X4DF60_9PSED</name>
<organism evidence="1 2">
    <name type="scientific">Pseudomonas asiatica</name>
    <dbReference type="NCBI Taxonomy" id="2219225"/>
    <lineage>
        <taxon>Bacteria</taxon>
        <taxon>Pseudomonadati</taxon>
        <taxon>Pseudomonadota</taxon>
        <taxon>Gammaproteobacteria</taxon>
        <taxon>Pseudomonadales</taxon>
        <taxon>Pseudomonadaceae</taxon>
        <taxon>Pseudomonas</taxon>
    </lineage>
</organism>
<dbReference type="Gene3D" id="2.180.10.10">
    <property type="entry name" value="RHS repeat-associated core"/>
    <property type="match status" value="1"/>
</dbReference>
<protein>
    <submittedName>
        <fullName evidence="1">RHS repeat-associated core domain-containing protein</fullName>
    </submittedName>
</protein>